<gene>
    <name evidence="2" type="ORF">LY89DRAFT_238762</name>
</gene>
<dbReference type="KEGG" id="psco:LY89DRAFT_238762"/>
<evidence type="ECO:0000313" key="3">
    <source>
        <dbReference type="Proteomes" id="UP000070700"/>
    </source>
</evidence>
<organism evidence="2 3">
    <name type="scientific">Mollisia scopiformis</name>
    <name type="common">Conifer needle endophyte fungus</name>
    <name type="synonym">Phialocephala scopiformis</name>
    <dbReference type="NCBI Taxonomy" id="149040"/>
    <lineage>
        <taxon>Eukaryota</taxon>
        <taxon>Fungi</taxon>
        <taxon>Dikarya</taxon>
        <taxon>Ascomycota</taxon>
        <taxon>Pezizomycotina</taxon>
        <taxon>Leotiomycetes</taxon>
        <taxon>Helotiales</taxon>
        <taxon>Mollisiaceae</taxon>
        <taxon>Mollisia</taxon>
    </lineage>
</organism>
<dbReference type="PANTHER" id="PTHR35910">
    <property type="entry name" value="2EXR DOMAIN-CONTAINING PROTEIN"/>
    <property type="match status" value="1"/>
</dbReference>
<dbReference type="PANTHER" id="PTHR35910:SF6">
    <property type="entry name" value="2EXR DOMAIN-CONTAINING PROTEIN"/>
    <property type="match status" value="1"/>
</dbReference>
<dbReference type="Pfam" id="PF20150">
    <property type="entry name" value="2EXR"/>
    <property type="match status" value="1"/>
</dbReference>
<dbReference type="InParanoid" id="A0A194WT81"/>
<evidence type="ECO:0000259" key="1">
    <source>
        <dbReference type="Pfam" id="PF20150"/>
    </source>
</evidence>
<sequence>MTTSSFMGLPVEMRLQIWNYILKIPRVVTIDYDPNSEDFTRAKLHQTTPVLLHVCRESRALAFPRYGSVFTPTNGREYTGCRGLNVIERLLHLLTIDGPATAREKRDA</sequence>
<keyword evidence="3" id="KW-1185">Reference proteome</keyword>
<evidence type="ECO:0000313" key="2">
    <source>
        <dbReference type="EMBL" id="KUJ11161.1"/>
    </source>
</evidence>
<proteinExistence type="predicted"/>
<feature type="domain" description="2EXR" evidence="1">
    <location>
        <begin position="5"/>
        <end position="73"/>
    </location>
</feature>
<reference evidence="2 3" key="1">
    <citation type="submission" date="2015-10" db="EMBL/GenBank/DDBJ databases">
        <title>Full genome of DAOMC 229536 Phialocephala scopiformis, a fungal endophyte of spruce producing the potent anti-insectan compound rugulosin.</title>
        <authorList>
            <consortium name="DOE Joint Genome Institute"/>
            <person name="Walker A.K."/>
            <person name="Frasz S.L."/>
            <person name="Seifert K.A."/>
            <person name="Miller J.D."/>
            <person name="Mondo S.J."/>
            <person name="Labutti K."/>
            <person name="Lipzen A."/>
            <person name="Dockter R."/>
            <person name="Kennedy M."/>
            <person name="Grigoriev I.V."/>
            <person name="Spatafora J.W."/>
        </authorList>
    </citation>
    <scope>NUCLEOTIDE SEQUENCE [LARGE SCALE GENOMIC DNA]</scope>
    <source>
        <strain evidence="2 3">CBS 120377</strain>
    </source>
</reference>
<dbReference type="GeneID" id="28815804"/>
<dbReference type="OrthoDB" id="3473305at2759"/>
<accession>A0A194WT81</accession>
<name>A0A194WT81_MOLSC</name>
<dbReference type="Proteomes" id="UP000070700">
    <property type="component" value="Unassembled WGS sequence"/>
</dbReference>
<dbReference type="EMBL" id="KQ947427">
    <property type="protein sequence ID" value="KUJ11161.1"/>
    <property type="molecule type" value="Genomic_DNA"/>
</dbReference>
<protein>
    <recommendedName>
        <fullName evidence="1">2EXR domain-containing protein</fullName>
    </recommendedName>
</protein>
<dbReference type="AlphaFoldDB" id="A0A194WT81"/>
<dbReference type="InterPro" id="IPR045518">
    <property type="entry name" value="2EXR"/>
</dbReference>
<dbReference type="RefSeq" id="XP_018065516.1">
    <property type="nucleotide sequence ID" value="XM_018206078.1"/>
</dbReference>